<dbReference type="EMBL" id="JADDUC020000002">
    <property type="protein sequence ID" value="KAI1242330.1"/>
    <property type="molecule type" value="Genomic_DNA"/>
</dbReference>
<evidence type="ECO:0000313" key="3">
    <source>
        <dbReference type="Proteomes" id="UP000618051"/>
    </source>
</evidence>
<dbReference type="Proteomes" id="UP000618051">
    <property type="component" value="Unassembled WGS sequence"/>
</dbReference>
<evidence type="ECO:0000313" key="2">
    <source>
        <dbReference type="EMBL" id="KAI1242330.1"/>
    </source>
</evidence>
<reference evidence="2" key="3">
    <citation type="submission" date="2022-01" db="EMBL/GenBank/DDBJ databases">
        <authorList>
            <person name="Rubenstein D.R."/>
        </authorList>
    </citation>
    <scope>NUCLEOTIDE SEQUENCE</scope>
    <source>
        <strain evidence="2">SS15</strain>
        <tissue evidence="2">Liver</tissue>
    </source>
</reference>
<name>A0A835TRV2_9PASS</name>
<sequence length="700" mass="78165">MSPLDAGAPEACTAASRVPFNLPLKEGKQPLRVTLFVLASLHKWMIAVRYIGGYKRFKCQNYNVDTTYLPAQAGLGEVFSGDHLDSSNEREASGQDTKFWKEKAVLREELEQTILYIAVHRFTASKPYSRYYGMQWLETKLVGCKNTAVTPKAAAKVMSQQWHCSGVSPEEGEHHSSSSALESRAQSHCPRVLRSCMRWILLWAKAPACKSSANSQERQTWSQDGKGTECYSWTCHETCFSVPGVMSIVVVHPWGVRCWQNQLGKLALKYPEELRASLENRVLVKQVPAAMVCHGSELQTQLRAAQGTAVLGRPGGSHLHTSATRMKAIPICPNPKAQIVKLRDESGQEEKGIQPEKQTGTLSSWEKISLAEAEPVYQPRNGAEKLWKIVQANEESDGEREKKIYVLPQKKQLFIAAIKIQLRLVTRICRKETSHDIPSKPDESYANSGLCSRPHLILAACKGNDTCDGKREEHNWVLDAGAEGFPFLQTHRHCALETSPEESESTSPTLRCPRQRDVRNCPFLTTAPKEPEDHTRLPGGAVSQCWHMASKHGVWSLTCNVSRLRVPDAKSWECRHACADGLRIKAPTVLGAPFRTEESPDQFIWLKRHIPYSPSYWDSSSSHNTWGYTVAEQISESLAALRETAQYYMGLEPSALDPSLAVFDGDQSTLSVRICEFGHFLGVPLLLDYLHLMGIEISGD</sequence>
<dbReference type="AlphaFoldDB" id="A0A835TRV2"/>
<protein>
    <submittedName>
        <fullName evidence="1">Uncharacterized protein</fullName>
    </submittedName>
</protein>
<keyword evidence="3" id="KW-1185">Reference proteome</keyword>
<accession>A0A835TRV2</accession>
<reference evidence="2 3" key="2">
    <citation type="journal article" date="2021" name="J. Hered.">
        <title>Feather Gene Expression Elucidates the Developmental Basis of Plumage Iridescence in African Starlings.</title>
        <authorList>
            <person name="Rubenstein D.R."/>
            <person name="Corvelo A."/>
            <person name="MacManes M.D."/>
            <person name="Maia R."/>
            <person name="Narzisi G."/>
            <person name="Rousaki A."/>
            <person name="Vandenabeele P."/>
            <person name="Shawkey M.D."/>
            <person name="Solomon J."/>
        </authorList>
    </citation>
    <scope>NUCLEOTIDE SEQUENCE [LARGE SCALE GENOMIC DNA]</scope>
    <source>
        <strain evidence="2">SS15</strain>
    </source>
</reference>
<proteinExistence type="predicted"/>
<dbReference type="EMBL" id="JADDUC010000232">
    <property type="protein sequence ID" value="KAG0115323.1"/>
    <property type="molecule type" value="Genomic_DNA"/>
</dbReference>
<feature type="non-terminal residue" evidence="1">
    <location>
        <position position="700"/>
    </location>
</feature>
<dbReference type="OrthoDB" id="9931701at2759"/>
<reference evidence="1" key="1">
    <citation type="submission" date="2020-10" db="EMBL/GenBank/DDBJ databases">
        <title>Feather gene expression reveals the developmental basis of iridescence in African starlings.</title>
        <authorList>
            <person name="Rubenstein D.R."/>
        </authorList>
    </citation>
    <scope>NUCLEOTIDE SEQUENCE</scope>
    <source>
        <strain evidence="1">SS15</strain>
        <tissue evidence="1">Liver</tissue>
    </source>
</reference>
<gene>
    <name evidence="2" type="ORF">IHE44_0005864</name>
    <name evidence="1" type="ORF">IHE44_006432</name>
</gene>
<organism evidence="1">
    <name type="scientific">Lamprotornis superbus</name>
    <dbReference type="NCBI Taxonomy" id="245042"/>
    <lineage>
        <taxon>Eukaryota</taxon>
        <taxon>Metazoa</taxon>
        <taxon>Chordata</taxon>
        <taxon>Craniata</taxon>
        <taxon>Vertebrata</taxon>
        <taxon>Euteleostomi</taxon>
        <taxon>Archelosauria</taxon>
        <taxon>Archosauria</taxon>
        <taxon>Dinosauria</taxon>
        <taxon>Saurischia</taxon>
        <taxon>Theropoda</taxon>
        <taxon>Coelurosauria</taxon>
        <taxon>Aves</taxon>
        <taxon>Neognathae</taxon>
        <taxon>Neoaves</taxon>
        <taxon>Telluraves</taxon>
        <taxon>Australaves</taxon>
        <taxon>Passeriformes</taxon>
        <taxon>Sturnidae</taxon>
        <taxon>Lamprotornis</taxon>
    </lineage>
</organism>
<comment type="caution">
    <text evidence="1">The sequence shown here is derived from an EMBL/GenBank/DDBJ whole genome shotgun (WGS) entry which is preliminary data.</text>
</comment>
<evidence type="ECO:0000313" key="1">
    <source>
        <dbReference type="EMBL" id="KAG0115323.1"/>
    </source>
</evidence>